<dbReference type="EMBL" id="CAKOFQ010007256">
    <property type="protein sequence ID" value="CAH1996290.1"/>
    <property type="molecule type" value="Genomic_DNA"/>
</dbReference>
<feature type="transmembrane region" description="Helical" evidence="1">
    <location>
        <begin position="38"/>
        <end position="60"/>
    </location>
</feature>
<feature type="transmembrane region" description="Helical" evidence="1">
    <location>
        <begin position="72"/>
        <end position="92"/>
    </location>
</feature>
<keyword evidence="1" id="KW-1133">Transmembrane helix</keyword>
<organism evidence="2 3">
    <name type="scientific">Acanthoscelides obtectus</name>
    <name type="common">Bean weevil</name>
    <name type="synonym">Bruchus obtectus</name>
    <dbReference type="NCBI Taxonomy" id="200917"/>
    <lineage>
        <taxon>Eukaryota</taxon>
        <taxon>Metazoa</taxon>
        <taxon>Ecdysozoa</taxon>
        <taxon>Arthropoda</taxon>
        <taxon>Hexapoda</taxon>
        <taxon>Insecta</taxon>
        <taxon>Pterygota</taxon>
        <taxon>Neoptera</taxon>
        <taxon>Endopterygota</taxon>
        <taxon>Coleoptera</taxon>
        <taxon>Polyphaga</taxon>
        <taxon>Cucujiformia</taxon>
        <taxon>Chrysomeloidea</taxon>
        <taxon>Chrysomelidae</taxon>
        <taxon>Bruchinae</taxon>
        <taxon>Bruchini</taxon>
        <taxon>Acanthoscelides</taxon>
    </lineage>
</organism>
<reference evidence="2" key="1">
    <citation type="submission" date="2022-03" db="EMBL/GenBank/DDBJ databases">
        <authorList>
            <person name="Sayadi A."/>
        </authorList>
    </citation>
    <scope>NUCLEOTIDE SEQUENCE</scope>
</reference>
<name>A0A9P0PSN0_ACAOB</name>
<feature type="non-terminal residue" evidence="2">
    <location>
        <position position="1"/>
    </location>
</feature>
<keyword evidence="3" id="KW-1185">Reference proteome</keyword>
<keyword evidence="1" id="KW-0812">Transmembrane</keyword>
<evidence type="ECO:0000256" key="1">
    <source>
        <dbReference type="SAM" id="Phobius"/>
    </source>
</evidence>
<gene>
    <name evidence="2" type="ORF">ACAOBT_LOCUS23139</name>
</gene>
<keyword evidence="1" id="KW-0472">Membrane</keyword>
<dbReference type="Proteomes" id="UP001152888">
    <property type="component" value="Unassembled WGS sequence"/>
</dbReference>
<sequence>LFVRFVPLITVYQRFFDRLVLLFFVTFVPLCFVRFVPLFSLGLFFVGFIPFFSLGLYHFFVRFVSPTFFVRFVPPLVVRLVLLVFVRFVPILR</sequence>
<feature type="transmembrane region" description="Helical" evidence="1">
    <location>
        <begin position="15"/>
        <end position="33"/>
    </location>
</feature>
<evidence type="ECO:0000313" key="2">
    <source>
        <dbReference type="EMBL" id="CAH1996290.1"/>
    </source>
</evidence>
<dbReference type="AlphaFoldDB" id="A0A9P0PSN0"/>
<comment type="caution">
    <text evidence="2">The sequence shown here is derived from an EMBL/GenBank/DDBJ whole genome shotgun (WGS) entry which is preliminary data.</text>
</comment>
<evidence type="ECO:0000313" key="3">
    <source>
        <dbReference type="Proteomes" id="UP001152888"/>
    </source>
</evidence>
<accession>A0A9P0PSN0</accession>
<protein>
    <submittedName>
        <fullName evidence="2">Uncharacterized protein</fullName>
    </submittedName>
</protein>
<proteinExistence type="predicted"/>